<feature type="signal peptide" evidence="1">
    <location>
        <begin position="1"/>
        <end position="28"/>
    </location>
</feature>
<evidence type="ECO:0000313" key="3">
    <source>
        <dbReference type="Proteomes" id="UP000286862"/>
    </source>
</evidence>
<accession>A0A3S3R288</accession>
<dbReference type="EMBL" id="MTKQ01000106">
    <property type="protein sequence ID" value="RWX48370.1"/>
    <property type="molecule type" value="Genomic_DNA"/>
</dbReference>
<dbReference type="AlphaFoldDB" id="A0A3S3R288"/>
<gene>
    <name evidence="2" type="ORF">VT99_11061</name>
</gene>
<feature type="non-terminal residue" evidence="2">
    <location>
        <position position="168"/>
    </location>
</feature>
<protein>
    <submittedName>
        <fullName evidence="2">NitT/TauT family transport system substrate-binding protein</fullName>
    </submittedName>
</protein>
<comment type="caution">
    <text evidence="2">The sequence shown here is derived from an EMBL/GenBank/DDBJ whole genome shotgun (WGS) entry which is preliminary data.</text>
</comment>
<evidence type="ECO:0000256" key="1">
    <source>
        <dbReference type="SAM" id="SignalP"/>
    </source>
</evidence>
<proteinExistence type="predicted"/>
<evidence type="ECO:0000313" key="2">
    <source>
        <dbReference type="EMBL" id="RWX48370.1"/>
    </source>
</evidence>
<reference evidence="2 3" key="1">
    <citation type="submission" date="2017-01" db="EMBL/GenBank/DDBJ databases">
        <title>The cable genome- insights into the physiology and evolution of filamentous bacteria capable of sulfide oxidation via long distance electron transfer.</title>
        <authorList>
            <person name="Schreiber L."/>
            <person name="Bjerg J.T."/>
            <person name="Boggild A."/>
            <person name="Van De Vossenberg J."/>
            <person name="Meysman F."/>
            <person name="Nielsen L.P."/>
            <person name="Schramm A."/>
            <person name="Kjeldsen K.U."/>
        </authorList>
    </citation>
    <scope>NUCLEOTIDE SEQUENCE [LARGE SCALE GENOMIC DNA]</scope>
    <source>
        <strain evidence="2">A2</strain>
    </source>
</reference>
<sequence>MLTKNVRQLLMMTLTTAAFIGLSGTSFAVQYVKAPPLAEAVKAKVQDVKDGGAVQVPLITWGGDIATILANGNNKNTAAGSIFAKQNLQLKLTRIDDFKQQVEAYMQGETPYLRGTMGMINMAAELLNRDPRTQPIIIYQMTWSNGGDCLVVKPGIKSANDLKGKTIA</sequence>
<organism evidence="2 3">
    <name type="scientific">Candidatus Electrothrix marina</name>
    <dbReference type="NCBI Taxonomy" id="1859130"/>
    <lineage>
        <taxon>Bacteria</taxon>
        <taxon>Pseudomonadati</taxon>
        <taxon>Thermodesulfobacteriota</taxon>
        <taxon>Desulfobulbia</taxon>
        <taxon>Desulfobulbales</taxon>
        <taxon>Desulfobulbaceae</taxon>
        <taxon>Candidatus Electrothrix</taxon>
    </lineage>
</organism>
<name>A0A3S3R288_9BACT</name>
<dbReference type="Proteomes" id="UP000286862">
    <property type="component" value="Unassembled WGS sequence"/>
</dbReference>
<dbReference type="SUPFAM" id="SSF53850">
    <property type="entry name" value="Periplasmic binding protein-like II"/>
    <property type="match status" value="1"/>
</dbReference>
<feature type="chain" id="PRO_5018558871" evidence="1">
    <location>
        <begin position="29"/>
        <end position="168"/>
    </location>
</feature>
<keyword evidence="1" id="KW-0732">Signal</keyword>